<dbReference type="SUPFAM" id="SSF56281">
    <property type="entry name" value="Metallo-hydrolase/oxidoreductase"/>
    <property type="match status" value="1"/>
</dbReference>
<accession>A0A813EMS3</accession>
<name>A0A813EMS3_POLGL</name>
<evidence type="ECO:0000313" key="1">
    <source>
        <dbReference type="EMBL" id="CAE8602337.1"/>
    </source>
</evidence>
<reference evidence="1" key="1">
    <citation type="submission" date="2021-02" db="EMBL/GenBank/DDBJ databases">
        <authorList>
            <person name="Dougan E. K."/>
            <person name="Rhodes N."/>
            <person name="Thang M."/>
            <person name="Chan C."/>
        </authorList>
    </citation>
    <scope>NUCLEOTIDE SEQUENCE</scope>
</reference>
<sequence length="295" mass="32247">MMGGEILIGATIQELQLEGSRLRYKLLSGTGPSIGWVSLAMKGKDLVVRVSEATAGLEHKAAAFPGAESLTAVAEDVFEFVMAQAAEYHDKVFASICHACRKKELKQQAEELRVRHDGGTLGPCVYKRRTCFVRSAAGSGVVVYSPVECLPELRAAVQAMGGCAAIVLPNAEHAIHGKAWAEAFPEAAIITPGGDAMDPVFKELPVGRVPIVCRPGKELPELASQVLDPRDFHVEVTNTAGWEEVCLFHRHSKTFIACDFIYFGSADRSDRESWKMLAAEEWRELYFKAYCTNDS</sequence>
<keyword evidence="2" id="KW-1185">Reference proteome</keyword>
<evidence type="ECO:0000313" key="2">
    <source>
        <dbReference type="Proteomes" id="UP000654075"/>
    </source>
</evidence>
<proteinExistence type="predicted"/>
<gene>
    <name evidence="1" type="ORF">PGLA1383_LOCUS20583</name>
</gene>
<protein>
    <submittedName>
        <fullName evidence="1">Uncharacterized protein</fullName>
    </submittedName>
</protein>
<dbReference type="OrthoDB" id="421671at2759"/>
<dbReference type="PANTHER" id="PTHR33835:SF1">
    <property type="entry name" value="METALLO-BETA-LACTAMASE DOMAIN-CONTAINING PROTEIN"/>
    <property type="match status" value="1"/>
</dbReference>
<dbReference type="Proteomes" id="UP000654075">
    <property type="component" value="Unassembled WGS sequence"/>
</dbReference>
<dbReference type="PANTHER" id="PTHR33835">
    <property type="entry name" value="YALI0C07656P"/>
    <property type="match status" value="1"/>
</dbReference>
<dbReference type="InterPro" id="IPR036866">
    <property type="entry name" value="RibonucZ/Hydroxyglut_hydro"/>
</dbReference>
<organism evidence="1 2">
    <name type="scientific">Polarella glacialis</name>
    <name type="common">Dinoflagellate</name>
    <dbReference type="NCBI Taxonomy" id="89957"/>
    <lineage>
        <taxon>Eukaryota</taxon>
        <taxon>Sar</taxon>
        <taxon>Alveolata</taxon>
        <taxon>Dinophyceae</taxon>
        <taxon>Suessiales</taxon>
        <taxon>Suessiaceae</taxon>
        <taxon>Polarella</taxon>
    </lineage>
</organism>
<dbReference type="EMBL" id="CAJNNV010014180">
    <property type="protein sequence ID" value="CAE8602337.1"/>
    <property type="molecule type" value="Genomic_DNA"/>
</dbReference>
<feature type="non-terminal residue" evidence="1">
    <location>
        <position position="1"/>
    </location>
</feature>
<dbReference type="AlphaFoldDB" id="A0A813EMS3"/>
<comment type="caution">
    <text evidence="1">The sequence shown here is derived from an EMBL/GenBank/DDBJ whole genome shotgun (WGS) entry which is preliminary data.</text>
</comment>
<dbReference type="InterPro" id="IPR025638">
    <property type="entry name" value="DUF4336"/>
</dbReference>